<comment type="caution">
    <text evidence="1">The sequence shown here is derived from an EMBL/GenBank/DDBJ whole genome shotgun (WGS) entry which is preliminary data.</text>
</comment>
<dbReference type="AlphaFoldDB" id="A0A2D0NFH3"/>
<dbReference type="Pfam" id="PF12771">
    <property type="entry name" value="SusD-like_2"/>
    <property type="match status" value="1"/>
</dbReference>
<dbReference type="SUPFAM" id="SSF48452">
    <property type="entry name" value="TPR-like"/>
    <property type="match status" value="1"/>
</dbReference>
<dbReference type="OrthoDB" id="973072at2"/>
<dbReference type="Proteomes" id="UP000223913">
    <property type="component" value="Unassembled WGS sequence"/>
</dbReference>
<accession>A0A2D0NFH3</accession>
<dbReference type="InterPro" id="IPR011990">
    <property type="entry name" value="TPR-like_helical_dom_sf"/>
</dbReference>
<dbReference type="InterPro" id="IPR041662">
    <property type="entry name" value="SusD-like_2"/>
</dbReference>
<dbReference type="RefSeq" id="WP_099149561.1">
    <property type="nucleotide sequence ID" value="NZ_PDUD01000011.1"/>
</dbReference>
<gene>
    <name evidence="1" type="ORF">CRP01_08375</name>
</gene>
<proteinExistence type="predicted"/>
<protein>
    <submittedName>
        <fullName evidence="1">SusD/RagB family nutrient-binding outer membrane lipoprotein</fullName>
    </submittedName>
</protein>
<evidence type="ECO:0000313" key="2">
    <source>
        <dbReference type="Proteomes" id="UP000223913"/>
    </source>
</evidence>
<organism evidence="1 2">
    <name type="scientific">Flavilitoribacter nigricans (strain ATCC 23147 / DSM 23189 / NBRC 102662 / NCIMB 1420 / SS-2)</name>
    <name type="common">Lewinella nigricans</name>
    <dbReference type="NCBI Taxonomy" id="1122177"/>
    <lineage>
        <taxon>Bacteria</taxon>
        <taxon>Pseudomonadati</taxon>
        <taxon>Bacteroidota</taxon>
        <taxon>Saprospiria</taxon>
        <taxon>Saprospirales</taxon>
        <taxon>Lewinellaceae</taxon>
        <taxon>Flavilitoribacter</taxon>
    </lineage>
</organism>
<sequence length="576" mass="62742">MKFFNKMLIVALVLGFSACDNFELDLQDNPNAVTPENASVNDLYNNVQLSFNGFFNSLWGFSGSLTRMIANTGAYDYQNAYSPTSFDGIWTNAYAGLLADIDALIELADSRGLDIHAGSAKVMKAYTFMALVDIFADVPYTDALQGSEVLSPSLESGQTVYAGALATLDEAIAQLGSTSAARPVTNLYNNGSAGAWLKVANTLKLRAALTTRLVDPSGSASTINALVSGGNIIDEASEDFQFNYGNQRNNPNSRHPFYNNSYENADGTYMSTYYMWLLRGEKETADGIAVIDPRIRYYFYRQVEDANAFGTNEYSCHFTNLPDQESKPAHFAQFNPRLPYCIIPNDGYWGRDHLNNEGIPPDGNLRTVYGLYPGGGQFDDSSFDEVQQLGTTGGLGQGISPILLSSFTAFMRAEAALTIGTNDDARAMLEEGVRASIAKVQSFGSLVPATLSRQVDVRGELIPVADLYVPTSDDVDAYVDFVLGQYDAAASDDERLNVIAKEYLIALWGNGIEAYNMYRRTGKPDGIAPSLEPGAGAFIRSAFLPAVHVNRNATTSGNKPLTQQVFWDTNPADFVY</sequence>
<evidence type="ECO:0000313" key="1">
    <source>
        <dbReference type="EMBL" id="PHN07227.1"/>
    </source>
</evidence>
<dbReference type="InterPro" id="IPR024302">
    <property type="entry name" value="SusD-like"/>
</dbReference>
<reference evidence="1 2" key="1">
    <citation type="submission" date="2017-10" db="EMBL/GenBank/DDBJ databases">
        <title>The draft genome sequence of Lewinella nigricans NBRC 102662.</title>
        <authorList>
            <person name="Wang K."/>
        </authorList>
    </citation>
    <scope>NUCLEOTIDE SEQUENCE [LARGE SCALE GENOMIC DNA]</scope>
    <source>
        <strain evidence="1 2">NBRC 102662</strain>
    </source>
</reference>
<keyword evidence="2" id="KW-1185">Reference proteome</keyword>
<dbReference type="Pfam" id="PF12741">
    <property type="entry name" value="SusD-like"/>
    <property type="match status" value="1"/>
</dbReference>
<dbReference type="EMBL" id="PDUD01000011">
    <property type="protein sequence ID" value="PHN07227.1"/>
    <property type="molecule type" value="Genomic_DNA"/>
</dbReference>
<keyword evidence="1" id="KW-0449">Lipoprotein</keyword>
<dbReference type="Gene3D" id="1.25.40.390">
    <property type="match status" value="2"/>
</dbReference>
<name>A0A2D0NFH3_FLAN2</name>
<dbReference type="PROSITE" id="PS51257">
    <property type="entry name" value="PROKAR_LIPOPROTEIN"/>
    <property type="match status" value="1"/>
</dbReference>